<protein>
    <submittedName>
        <fullName evidence="10">Uncharacterized protein</fullName>
    </submittedName>
</protein>
<reference evidence="10 11" key="1">
    <citation type="journal article" date="2011" name="Proc. Natl. Acad. Sci. U.S.A.">
        <title>Comparative genomics of xylose-fermenting fungi for enhanced biofuel production.</title>
        <authorList>
            <person name="Wohlbach D.J."/>
            <person name="Kuo A."/>
            <person name="Sato T.K."/>
            <person name="Potts K.M."/>
            <person name="Salamov A.A."/>
            <person name="LaButti K.M."/>
            <person name="Sun H."/>
            <person name="Clum A."/>
            <person name="Pangilinan J.L."/>
            <person name="Lindquist E.A."/>
            <person name="Lucas S."/>
            <person name="Lapidus A."/>
            <person name="Jin M."/>
            <person name="Gunawan C."/>
            <person name="Balan V."/>
            <person name="Dale B.E."/>
            <person name="Jeffries T.W."/>
            <person name="Zinkel R."/>
            <person name="Barry K.W."/>
            <person name="Grigoriev I.V."/>
            <person name="Gasch A.P."/>
        </authorList>
    </citation>
    <scope>NUCLEOTIDE SEQUENCE [LARGE SCALE GENOMIC DNA]</scope>
    <source>
        <strain evidence="11">NRRL Y-27907 / 11-Y1</strain>
    </source>
</reference>
<dbReference type="RefSeq" id="XP_007374283.1">
    <property type="nucleotide sequence ID" value="XM_007374221.1"/>
</dbReference>
<comment type="similarity">
    <text evidence="2">Belongs to the mis12 family.</text>
</comment>
<evidence type="ECO:0000313" key="11">
    <source>
        <dbReference type="Proteomes" id="UP000000709"/>
    </source>
</evidence>
<dbReference type="FunCoup" id="G3AM63">
    <property type="interactions" value="65"/>
</dbReference>
<dbReference type="OrthoDB" id="1884855at2759"/>
<organism evidence="11">
    <name type="scientific">Spathaspora passalidarum (strain NRRL Y-27907 / 11-Y1)</name>
    <dbReference type="NCBI Taxonomy" id="619300"/>
    <lineage>
        <taxon>Eukaryota</taxon>
        <taxon>Fungi</taxon>
        <taxon>Dikarya</taxon>
        <taxon>Ascomycota</taxon>
        <taxon>Saccharomycotina</taxon>
        <taxon>Pichiomycetes</taxon>
        <taxon>Debaryomycetaceae</taxon>
        <taxon>Spathaspora</taxon>
    </lineage>
</organism>
<comment type="subcellular location">
    <subcellularLocation>
        <location evidence="1">Chromosome</location>
        <location evidence="1">Centromere</location>
        <location evidence="1">Kinetochore</location>
    </subcellularLocation>
</comment>
<evidence type="ECO:0000256" key="6">
    <source>
        <dbReference type="ARBA" id="ARBA00022838"/>
    </source>
</evidence>
<keyword evidence="6" id="KW-0995">Kinetochore</keyword>
<evidence type="ECO:0000256" key="8">
    <source>
        <dbReference type="ARBA" id="ARBA00023306"/>
    </source>
</evidence>
<dbReference type="PANTHER" id="PTHR14527:SF2">
    <property type="entry name" value="PROTEIN MIS12 HOMOLOG"/>
    <property type="match status" value="1"/>
</dbReference>
<name>G3AM63_SPAPN</name>
<evidence type="ECO:0000256" key="5">
    <source>
        <dbReference type="ARBA" id="ARBA00022776"/>
    </source>
</evidence>
<evidence type="ECO:0000256" key="7">
    <source>
        <dbReference type="ARBA" id="ARBA00023054"/>
    </source>
</evidence>
<evidence type="ECO:0000256" key="4">
    <source>
        <dbReference type="ARBA" id="ARBA00022618"/>
    </source>
</evidence>
<keyword evidence="3" id="KW-0158">Chromosome</keyword>
<dbReference type="GO" id="GO:0000070">
    <property type="term" value="P:mitotic sister chromatid segregation"/>
    <property type="evidence" value="ECO:0007669"/>
    <property type="project" value="TreeGrafter"/>
</dbReference>
<evidence type="ECO:0000256" key="3">
    <source>
        <dbReference type="ARBA" id="ARBA00022454"/>
    </source>
</evidence>
<keyword evidence="8" id="KW-0131">Cell cycle</keyword>
<evidence type="ECO:0000256" key="9">
    <source>
        <dbReference type="ARBA" id="ARBA00023328"/>
    </source>
</evidence>
<keyword evidence="11" id="KW-1185">Reference proteome</keyword>
<dbReference type="GO" id="GO:0000444">
    <property type="term" value="C:MIS12/MIND type complex"/>
    <property type="evidence" value="ECO:0007669"/>
    <property type="project" value="TreeGrafter"/>
</dbReference>
<evidence type="ECO:0000256" key="1">
    <source>
        <dbReference type="ARBA" id="ARBA00004629"/>
    </source>
</evidence>
<dbReference type="KEGG" id="spaa:SPAPADRAFT_149957"/>
<dbReference type="InParanoid" id="G3AM63"/>
<dbReference type="Pfam" id="PF05859">
    <property type="entry name" value="Mis12"/>
    <property type="match status" value="1"/>
</dbReference>
<keyword evidence="7" id="KW-0175">Coiled coil</keyword>
<keyword evidence="5" id="KW-0498">Mitosis</keyword>
<dbReference type="PANTHER" id="PTHR14527">
    <property type="entry name" value="PROTEIN MIS12 HOMOLOG"/>
    <property type="match status" value="1"/>
</dbReference>
<dbReference type="HOGENOM" id="CLU_046437_0_0_1"/>
<dbReference type="GO" id="GO:0051382">
    <property type="term" value="P:kinetochore assembly"/>
    <property type="evidence" value="ECO:0007669"/>
    <property type="project" value="TreeGrafter"/>
</dbReference>
<sequence length="327" mass="37163">MSDAIGESENFLDSRNNALLTEHLGFRPITLIDEVINAANEIMYRGLPGFQEYLARCKVRALQDTIEDDIFAQVSDHEIKAGVAQLESLIASQIDINFDKYELYTLRNIFHIDPSLVNEGWIKLKHHEGIEFSKDSSKKKRKLDQELVKLNSEIQVELHIRKVLRLQLARLKKLIKLQRGLAENVAFLTIAKSDKDSEEVVKAKEILKSISPLDQTLMFLIKQTKRSIVELDQLATKVNLDMQTKRFKPDYNDKFIDGRAVRILDKTGVRSSDDSTLSLGEAEDATMDTTVDAQAEQEINFSIPSSPDLETVNQAVEATTKEEMEEK</sequence>
<dbReference type="GeneID" id="18870850"/>
<accession>G3AM63</accession>
<dbReference type="EMBL" id="GL996501">
    <property type="protein sequence ID" value="EGW32768.1"/>
    <property type="molecule type" value="Genomic_DNA"/>
</dbReference>
<evidence type="ECO:0000256" key="2">
    <source>
        <dbReference type="ARBA" id="ARBA00008643"/>
    </source>
</evidence>
<keyword evidence="9" id="KW-0137">Centromere</keyword>
<dbReference type="STRING" id="619300.G3AM63"/>
<dbReference type="Proteomes" id="UP000000709">
    <property type="component" value="Unassembled WGS sequence"/>
</dbReference>
<dbReference type="InterPro" id="IPR008685">
    <property type="entry name" value="Centromere_Mis12"/>
</dbReference>
<dbReference type="OMA" id="ANEIMYR"/>
<keyword evidence="4" id="KW-0132">Cell division</keyword>
<dbReference type="eggNOG" id="ENOG502S72R">
    <property type="taxonomic scope" value="Eukaryota"/>
</dbReference>
<evidence type="ECO:0000313" key="10">
    <source>
        <dbReference type="EMBL" id="EGW32768.1"/>
    </source>
</evidence>
<dbReference type="AlphaFoldDB" id="G3AM63"/>
<gene>
    <name evidence="10" type="ORF">SPAPADRAFT_149957</name>
</gene>
<proteinExistence type="inferred from homology"/>
<dbReference type="GO" id="GO:0005634">
    <property type="term" value="C:nucleus"/>
    <property type="evidence" value="ECO:0007669"/>
    <property type="project" value="InterPro"/>
</dbReference>
<dbReference type="GO" id="GO:0051301">
    <property type="term" value="P:cell division"/>
    <property type="evidence" value="ECO:0007669"/>
    <property type="project" value="UniProtKB-KW"/>
</dbReference>